<dbReference type="AlphaFoldDB" id="A0A6A6SAZ3"/>
<proteinExistence type="predicted"/>
<dbReference type="OrthoDB" id="4356380at2759"/>
<evidence type="ECO:0000313" key="4">
    <source>
        <dbReference type="Proteomes" id="UP000799753"/>
    </source>
</evidence>
<accession>A0A6A6SAZ3</accession>
<dbReference type="Proteomes" id="UP000799753">
    <property type="component" value="Unassembled WGS sequence"/>
</dbReference>
<feature type="region of interest" description="Disordered" evidence="1">
    <location>
        <begin position="25"/>
        <end position="45"/>
    </location>
</feature>
<protein>
    <recommendedName>
        <fullName evidence="5">Hydrophobin</fullName>
    </recommendedName>
</protein>
<evidence type="ECO:0000256" key="1">
    <source>
        <dbReference type="SAM" id="MobiDB-lite"/>
    </source>
</evidence>
<name>A0A6A6SAZ3_9PLEO</name>
<evidence type="ECO:0000256" key="2">
    <source>
        <dbReference type="SAM" id="SignalP"/>
    </source>
</evidence>
<keyword evidence="4" id="KW-1185">Reference proteome</keyword>
<gene>
    <name evidence="3" type="ORF">P280DRAFT_514985</name>
</gene>
<sequence>MQFSKIIASLALAATASCAAVALEPRTGGSSGSGSSTTSPCDGNNKAVCCNGVLGLLDVSCNLDSSCSGGNAYCCSTNEVGLINLNVFSCGSIL</sequence>
<evidence type="ECO:0008006" key="5">
    <source>
        <dbReference type="Google" id="ProtNLM"/>
    </source>
</evidence>
<feature type="chain" id="PRO_5025508530" description="Hydrophobin" evidence="2">
    <location>
        <begin position="19"/>
        <end position="94"/>
    </location>
</feature>
<reference evidence="3" key="1">
    <citation type="journal article" date="2020" name="Stud. Mycol.">
        <title>101 Dothideomycetes genomes: a test case for predicting lifestyles and emergence of pathogens.</title>
        <authorList>
            <person name="Haridas S."/>
            <person name="Albert R."/>
            <person name="Binder M."/>
            <person name="Bloem J."/>
            <person name="Labutti K."/>
            <person name="Salamov A."/>
            <person name="Andreopoulos B."/>
            <person name="Baker S."/>
            <person name="Barry K."/>
            <person name="Bills G."/>
            <person name="Bluhm B."/>
            <person name="Cannon C."/>
            <person name="Castanera R."/>
            <person name="Culley D."/>
            <person name="Daum C."/>
            <person name="Ezra D."/>
            <person name="Gonzalez J."/>
            <person name="Henrissat B."/>
            <person name="Kuo A."/>
            <person name="Liang C."/>
            <person name="Lipzen A."/>
            <person name="Lutzoni F."/>
            <person name="Magnuson J."/>
            <person name="Mondo S."/>
            <person name="Nolan M."/>
            <person name="Ohm R."/>
            <person name="Pangilinan J."/>
            <person name="Park H.-J."/>
            <person name="Ramirez L."/>
            <person name="Alfaro M."/>
            <person name="Sun H."/>
            <person name="Tritt A."/>
            <person name="Yoshinaga Y."/>
            <person name="Zwiers L.-H."/>
            <person name="Turgeon B."/>
            <person name="Goodwin S."/>
            <person name="Spatafora J."/>
            <person name="Crous P."/>
            <person name="Grigoriev I."/>
        </authorList>
    </citation>
    <scope>NUCLEOTIDE SEQUENCE</scope>
    <source>
        <strain evidence="3">CBS 473.64</strain>
    </source>
</reference>
<evidence type="ECO:0000313" key="3">
    <source>
        <dbReference type="EMBL" id="KAF2644011.1"/>
    </source>
</evidence>
<dbReference type="PROSITE" id="PS51257">
    <property type="entry name" value="PROKAR_LIPOPROTEIN"/>
    <property type="match status" value="1"/>
</dbReference>
<keyword evidence="2" id="KW-0732">Signal</keyword>
<organism evidence="3 4">
    <name type="scientific">Massarina eburnea CBS 473.64</name>
    <dbReference type="NCBI Taxonomy" id="1395130"/>
    <lineage>
        <taxon>Eukaryota</taxon>
        <taxon>Fungi</taxon>
        <taxon>Dikarya</taxon>
        <taxon>Ascomycota</taxon>
        <taxon>Pezizomycotina</taxon>
        <taxon>Dothideomycetes</taxon>
        <taxon>Pleosporomycetidae</taxon>
        <taxon>Pleosporales</taxon>
        <taxon>Massarineae</taxon>
        <taxon>Massarinaceae</taxon>
        <taxon>Massarina</taxon>
    </lineage>
</organism>
<feature type="signal peptide" evidence="2">
    <location>
        <begin position="1"/>
        <end position="18"/>
    </location>
</feature>
<dbReference type="EMBL" id="MU006779">
    <property type="protein sequence ID" value="KAF2644011.1"/>
    <property type="molecule type" value="Genomic_DNA"/>
</dbReference>